<feature type="domain" description="TIR" evidence="3">
    <location>
        <begin position="166"/>
        <end position="288"/>
    </location>
</feature>
<dbReference type="SUPFAM" id="SSF48452">
    <property type="entry name" value="TPR-like"/>
    <property type="match status" value="2"/>
</dbReference>
<sequence>MSGDPAALMIEPLVGWPRKAQAGQSYLVTVDLNGPAAPEDWPYEEEEFDFGVSLDGSRRFVCEALNEPSVVLHRFGGTYGPARFVIKASRAPGPGTIWLTISNRWGVPVRTVELPSEIVADAVVGQGHVVVPALNGRTATLPAEHTVPGQRTGRRPESGVWSPHHITISYAGTDRAWAVWTARQLERHGCQTFLLRWDPPPGVPLARLLSDLLAAPGRVLLLLDEEYLRLGQRTEPEWNEALRTVVGADPDRFAAVDLSARTLPPSTAVLGPVSLRELDPAEALRRLLTTLDLQDARPEPEDESVAPRFPDAPPAVWNVPRRNFRFTGRDTVLEELRALFENGPPAGARVALRGISGVGKSQIAIEYAHRFANEYDVVWWISASFRATARQQFADLAEPLGLADSSALPERVRAVREALRTGRPHRRWLLVLDSADDLEQVYDLLPEAGGHVAVTTLTQGWAASGGVAEVQVERFTRAESISYARRHVERLTEDEADQLADAVEDFPLLLAQTTAWLDANRMSAAEYIGLLRRADADEIGIQTLPDYPIGFQTSWALTLDSLEQDSPEATELLRLFAMFSPGSIPVRQLQRARPGDLPTLLAELAADPAHWLAALRRLSESTAVRMDYVQPSDSVGYVDSVEMHRLYHRFLRRTLTPGERDELSAVACRVLVSADPRSPSEVANWPVYAELLPHLHPSGALESSEAPVRDLVLNCIEYLRLRDEESTGLTLCEQVLARWRIRLAPTHPSMLVLVHQHANMLRRCGRYREAEAVGRAVVEQLAEERPSDDLDLLRAEAGLGGSLMALGLFKEAHQLFDDVWRAYDVLDGPEAPRTQACLNNLGVALGLLGRYQEAADVHAQLLVLRRQSFGSDHQSTLLSGLTYARSLRLLGRHQDATALQGVNSLLHRQTMGDHHPQTLAALHNQALCLRRSGDVPAAADLLRSLVERCRNLQGVRHPMTLMVQADHASFLRTYGDLTESAELTDAVADGYRHLLGDDHPYTVGVLGNRGLLLWLGGDRAAGTRLIEQALRGMTNAVGADHPWTLGCALNAAAVRRLSGRPDEAAELRRETLLRARDAVGRDHPLVRACEDASGTGAEEPPGWDFEPQPI</sequence>
<evidence type="ECO:0000256" key="1">
    <source>
        <dbReference type="SAM" id="MobiDB-lite"/>
    </source>
</evidence>
<dbReference type="Gene3D" id="1.25.40.10">
    <property type="entry name" value="Tetratricopeptide repeat domain"/>
    <property type="match status" value="2"/>
</dbReference>
<dbReference type="InterPro" id="IPR053137">
    <property type="entry name" value="NLR-like"/>
</dbReference>
<accession>A0AB39MHI8</accession>
<dbReference type="SUPFAM" id="SSF52200">
    <property type="entry name" value="Toll/Interleukin receptor TIR domain"/>
    <property type="match status" value="1"/>
</dbReference>
<organism evidence="4">
    <name type="scientific">Streptomyces sp. R08</name>
    <dbReference type="NCBI Taxonomy" id="3238624"/>
    <lineage>
        <taxon>Bacteria</taxon>
        <taxon>Bacillati</taxon>
        <taxon>Actinomycetota</taxon>
        <taxon>Actinomycetes</taxon>
        <taxon>Kitasatosporales</taxon>
        <taxon>Streptomycetaceae</taxon>
        <taxon>Streptomyces</taxon>
    </lineage>
</organism>
<dbReference type="RefSeq" id="WP_369190652.1">
    <property type="nucleotide sequence ID" value="NZ_CP163431.1"/>
</dbReference>
<protein>
    <submittedName>
        <fullName evidence="4">FxSxx-COOH system tetratricopeptide repeat protein</fullName>
    </submittedName>
</protein>
<dbReference type="Pfam" id="PF13374">
    <property type="entry name" value="TPR_10"/>
    <property type="match status" value="2"/>
</dbReference>
<dbReference type="Gene3D" id="3.40.50.10140">
    <property type="entry name" value="Toll/interleukin-1 receptor homology (TIR) domain"/>
    <property type="match status" value="1"/>
</dbReference>
<dbReference type="InterPro" id="IPR011990">
    <property type="entry name" value="TPR-like_helical_dom_sf"/>
</dbReference>
<dbReference type="NCBIfam" id="NF040586">
    <property type="entry name" value="FxSxx_TPR"/>
    <property type="match status" value="1"/>
</dbReference>
<reference evidence="4" key="1">
    <citation type="submission" date="2024-07" db="EMBL/GenBank/DDBJ databases">
        <authorList>
            <person name="Yu S.T."/>
        </authorList>
    </citation>
    <scope>NUCLEOTIDE SEQUENCE</scope>
    <source>
        <strain evidence="4">R08</strain>
    </source>
</reference>
<dbReference type="InterPro" id="IPR002182">
    <property type="entry name" value="NB-ARC"/>
</dbReference>
<evidence type="ECO:0000313" key="4">
    <source>
        <dbReference type="EMBL" id="XDQ05452.1"/>
    </source>
</evidence>
<dbReference type="Pfam" id="PF13676">
    <property type="entry name" value="TIR_2"/>
    <property type="match status" value="1"/>
</dbReference>
<gene>
    <name evidence="4" type="primary">fxsT</name>
    <name evidence="4" type="ORF">AB5J58_37205</name>
</gene>
<dbReference type="PANTHER" id="PTHR46082:SF6">
    <property type="entry name" value="AAA+ ATPASE DOMAIN-CONTAINING PROTEIN-RELATED"/>
    <property type="match status" value="1"/>
</dbReference>
<dbReference type="InterPro" id="IPR035897">
    <property type="entry name" value="Toll_tir_struct_dom_sf"/>
</dbReference>
<dbReference type="GO" id="GO:0043531">
    <property type="term" value="F:ADP binding"/>
    <property type="evidence" value="ECO:0007669"/>
    <property type="project" value="InterPro"/>
</dbReference>
<proteinExistence type="predicted"/>
<evidence type="ECO:0000259" key="3">
    <source>
        <dbReference type="Pfam" id="PF13676"/>
    </source>
</evidence>
<dbReference type="Gene3D" id="3.40.50.300">
    <property type="entry name" value="P-loop containing nucleotide triphosphate hydrolases"/>
    <property type="match status" value="1"/>
</dbReference>
<dbReference type="SUPFAM" id="SSF52540">
    <property type="entry name" value="P-loop containing nucleoside triphosphate hydrolases"/>
    <property type="match status" value="1"/>
</dbReference>
<feature type="region of interest" description="Disordered" evidence="1">
    <location>
        <begin position="1091"/>
        <end position="1110"/>
    </location>
</feature>
<dbReference type="GO" id="GO:0007165">
    <property type="term" value="P:signal transduction"/>
    <property type="evidence" value="ECO:0007669"/>
    <property type="project" value="InterPro"/>
</dbReference>
<feature type="domain" description="NB-ARC" evidence="2">
    <location>
        <begin position="338"/>
        <end position="463"/>
    </location>
</feature>
<evidence type="ECO:0000259" key="2">
    <source>
        <dbReference type="Pfam" id="PF00931"/>
    </source>
</evidence>
<dbReference type="Pfam" id="PF13424">
    <property type="entry name" value="TPR_12"/>
    <property type="match status" value="1"/>
</dbReference>
<dbReference type="Pfam" id="PF00931">
    <property type="entry name" value="NB-ARC"/>
    <property type="match status" value="1"/>
</dbReference>
<dbReference type="EMBL" id="CP163431">
    <property type="protein sequence ID" value="XDQ05452.1"/>
    <property type="molecule type" value="Genomic_DNA"/>
</dbReference>
<dbReference type="PANTHER" id="PTHR46082">
    <property type="entry name" value="ATP/GTP-BINDING PROTEIN-RELATED"/>
    <property type="match status" value="1"/>
</dbReference>
<name>A0AB39MHI8_9ACTN</name>
<dbReference type="InterPro" id="IPR027417">
    <property type="entry name" value="P-loop_NTPase"/>
</dbReference>
<dbReference type="InterPro" id="IPR000157">
    <property type="entry name" value="TIR_dom"/>
</dbReference>
<dbReference type="AlphaFoldDB" id="A0AB39MHI8"/>